<reference evidence="2 3" key="1">
    <citation type="journal article" date="2023" name="Sci. Data">
        <title>Genome assembly of the Korean intertidal mud-creeper Batillaria attramentaria.</title>
        <authorList>
            <person name="Patra A.K."/>
            <person name="Ho P.T."/>
            <person name="Jun S."/>
            <person name="Lee S.J."/>
            <person name="Kim Y."/>
            <person name="Won Y.J."/>
        </authorList>
    </citation>
    <scope>NUCLEOTIDE SEQUENCE [LARGE SCALE GENOMIC DNA]</scope>
    <source>
        <strain evidence="2">Wonlab-2016</strain>
    </source>
</reference>
<evidence type="ECO:0000313" key="2">
    <source>
        <dbReference type="EMBL" id="KAK7494116.1"/>
    </source>
</evidence>
<name>A0ABD0L495_9CAEN</name>
<proteinExistence type="predicted"/>
<sequence>MLDFPRTYASASPVKRKREKKQQLKSLTAPPGRGNPWKNDPDERNLPTVRLVTDSHTRLHTQTLSLNIFCQWDLCQTTNGIGTGQERLLQGKKCCYPTHHKAFPQPLKPASANSCATNAVQTCRDQPDGRANITTPHLEVQVHMAGIFPSLGTTEMDLGADRSPSSERRHKANTLLAGGREEVWGQLQGSGVVAMVKSIGLDTRGHSTLPHPVSHSLQLLSVGVDGV</sequence>
<comment type="caution">
    <text evidence="2">The sequence shown here is derived from an EMBL/GenBank/DDBJ whole genome shotgun (WGS) entry which is preliminary data.</text>
</comment>
<evidence type="ECO:0000256" key="1">
    <source>
        <dbReference type="SAM" id="MobiDB-lite"/>
    </source>
</evidence>
<dbReference type="Proteomes" id="UP001519460">
    <property type="component" value="Unassembled WGS sequence"/>
</dbReference>
<accession>A0ABD0L495</accession>
<gene>
    <name evidence="2" type="ORF">BaRGS_00014589</name>
</gene>
<feature type="region of interest" description="Disordered" evidence="1">
    <location>
        <begin position="1"/>
        <end position="45"/>
    </location>
</feature>
<keyword evidence="3" id="KW-1185">Reference proteome</keyword>
<organism evidence="2 3">
    <name type="scientific">Batillaria attramentaria</name>
    <dbReference type="NCBI Taxonomy" id="370345"/>
    <lineage>
        <taxon>Eukaryota</taxon>
        <taxon>Metazoa</taxon>
        <taxon>Spiralia</taxon>
        <taxon>Lophotrochozoa</taxon>
        <taxon>Mollusca</taxon>
        <taxon>Gastropoda</taxon>
        <taxon>Caenogastropoda</taxon>
        <taxon>Sorbeoconcha</taxon>
        <taxon>Cerithioidea</taxon>
        <taxon>Batillariidae</taxon>
        <taxon>Batillaria</taxon>
    </lineage>
</organism>
<dbReference type="EMBL" id="JACVVK020000086">
    <property type="protein sequence ID" value="KAK7494116.1"/>
    <property type="molecule type" value="Genomic_DNA"/>
</dbReference>
<evidence type="ECO:0000313" key="3">
    <source>
        <dbReference type="Proteomes" id="UP001519460"/>
    </source>
</evidence>
<dbReference type="AlphaFoldDB" id="A0ABD0L495"/>
<protein>
    <submittedName>
        <fullName evidence="2">Uncharacterized protein</fullName>
    </submittedName>
</protein>